<organism evidence="1 2">
    <name type="scientific">Gossypium stocksii</name>
    <dbReference type="NCBI Taxonomy" id="47602"/>
    <lineage>
        <taxon>Eukaryota</taxon>
        <taxon>Viridiplantae</taxon>
        <taxon>Streptophyta</taxon>
        <taxon>Embryophyta</taxon>
        <taxon>Tracheophyta</taxon>
        <taxon>Spermatophyta</taxon>
        <taxon>Magnoliopsida</taxon>
        <taxon>eudicotyledons</taxon>
        <taxon>Gunneridae</taxon>
        <taxon>Pentapetalae</taxon>
        <taxon>rosids</taxon>
        <taxon>malvids</taxon>
        <taxon>Malvales</taxon>
        <taxon>Malvaceae</taxon>
        <taxon>Malvoideae</taxon>
        <taxon>Gossypium</taxon>
    </lineage>
</organism>
<name>A0A9D3ZT65_9ROSI</name>
<comment type="caution">
    <text evidence="1">The sequence shown here is derived from an EMBL/GenBank/DDBJ whole genome shotgun (WGS) entry which is preliminary data.</text>
</comment>
<keyword evidence="2" id="KW-1185">Reference proteome</keyword>
<reference evidence="1 2" key="1">
    <citation type="journal article" date="2021" name="Plant Biotechnol. J.">
        <title>Multi-omics assisted identification of the key and species-specific regulatory components of drought-tolerant mechanisms in Gossypium stocksii.</title>
        <authorList>
            <person name="Yu D."/>
            <person name="Ke L."/>
            <person name="Zhang D."/>
            <person name="Wu Y."/>
            <person name="Sun Y."/>
            <person name="Mei J."/>
            <person name="Sun J."/>
            <person name="Sun Y."/>
        </authorList>
    </citation>
    <scope>NUCLEOTIDE SEQUENCE [LARGE SCALE GENOMIC DNA]</scope>
    <source>
        <strain evidence="2">cv. E1</strain>
        <tissue evidence="1">Leaf</tissue>
    </source>
</reference>
<sequence length="137" mass="15980">MRGKFARMEVSLDLNRPLISKVRVEGKLQRVECEGLPNVYFGSGLYGHQKEEWPKLRQEELTENLKDENVKLKTPAPAELNRRAKTKEFDSWMVVSCHSRRLTRRNTIMETNKQNRSIGSRFSLISNWNEDLGVTKC</sequence>
<proteinExistence type="predicted"/>
<gene>
    <name evidence="1" type="ORF">J1N35_029269</name>
</gene>
<evidence type="ECO:0000313" key="2">
    <source>
        <dbReference type="Proteomes" id="UP000828251"/>
    </source>
</evidence>
<dbReference type="EMBL" id="JAIQCV010000009">
    <property type="protein sequence ID" value="KAH1064282.1"/>
    <property type="molecule type" value="Genomic_DNA"/>
</dbReference>
<protein>
    <submittedName>
        <fullName evidence="1">Uncharacterized protein</fullName>
    </submittedName>
</protein>
<evidence type="ECO:0000313" key="1">
    <source>
        <dbReference type="EMBL" id="KAH1064282.1"/>
    </source>
</evidence>
<dbReference type="OrthoDB" id="1096772at2759"/>
<dbReference type="AlphaFoldDB" id="A0A9D3ZT65"/>
<dbReference type="Proteomes" id="UP000828251">
    <property type="component" value="Unassembled WGS sequence"/>
</dbReference>
<accession>A0A9D3ZT65</accession>